<sequence length="1290" mass="140719">MYRNPLADDEEVLTPLSPEDSAEPQQLSSTQSVFVAPTTEALSISPPEDVQAQYDPAIARINEKGSQPDENFLEHLTTNEEEHDGKSATAKTLMAQATEAQVAVPNAGSEEAIDEDNDSNNDNGDDGAYAAEYRSLLFRVAEMEAQEQQRARQGSFALRMAKREAKLMAEVTAQQQVSLASQALSASCLNASEGTRTSKTSAESEESMRIPSPRAWLSAENSTADVATDARLACLAHRMEHAQLHCRRCTEAAGLLRSRKRSMCSEAEYHERLKAETEVLLCRLHEDAALAAGVSTSAVEQSQEGSDCAHPFTASPLAASHLHDMWQKQTSGLTALGGTLAKVHTLFRDPECRTNMSVVATALTEVGRRCQFLLQGLQALTEAELQTEADLSERRVHTLEWSIFAAHAQQACELRDLYSPVTLAEMRIIGLRKILLRRRQELQTALTLILLRDAEKTMNGTGRADGTSCSAPLPQLPCVFSSPPHEVTPEKMKAVADTCARREALRDRLLRELLYLKKCARRVLGAAWVSQTEVTALASLASMANTRGNSRILESVLEDNLRRASYNSMARLIAFVASIPKPPDEIDNAFSGNISDPPGDRDDEGKAQDGSDGNTSPQRSYSSVPAAPLATRVQVLSMVETLQTRAHSLLSLLAENAKHWQRTQDTVVEAEVCSIASEDAWCRTAELLMRRCTGADCVEPLPSNRQSTDDGLPNARTSPLLLQEQQLLDSLHASQATILEAINTALAQVHHRCAVPLERAKREIALLIRLLQLSDEAGESERHCGDVSSTDLLVASTTPALESAVQLLECAEGAELEGDGVCKGGLLSQVRVPQLPLRVDAVQGTISALSAKWKDSVAAETAETRATVTETQAKLDQYAQYSMAEVPSLLEKALAEAKALQERTAECTARNRSAASLSTQIQQQRKLLTDTTVTERDELAAAVQQARLQVEALRVQVAYLQKQKELSETESLHRSQVREAETVAWQSLLEDAGQYQTTNIKGIIDDAVEVKESASIKQEDSDSLPDVATDVKAMADQKDPAVGCGVANSELFSATRDDEGKVPEIMKEEEDEASEHEAGDAEEQEQNVGDEAVEEVTAESETEKHYGDVMGFAEKEANEEVEDEEAHPLQMRDHTSAEGEEFDDGHHADDDVPTEEQGNTQSGKGESTAQDRVEGEPHSTTGTSTSKMAEAVTQVEVKGKKSRKRPPKKSAQHEVQQWPHQHVSQQQQPSILGESILGCADPGQRPPVFDSPATNPFSQYVPPSPFSTEPASRPVYEDSPFYSGFGFEEE</sequence>
<dbReference type="OrthoDB" id="273879at2759"/>
<feature type="region of interest" description="Disordered" evidence="2">
    <location>
        <begin position="1"/>
        <end position="51"/>
    </location>
</feature>
<reference evidence="3" key="1">
    <citation type="submission" date="2019-11" db="EMBL/GenBank/DDBJ databases">
        <title>Leishmania tarentolae CDS.</title>
        <authorList>
            <person name="Goto Y."/>
            <person name="Yamagishi J."/>
        </authorList>
    </citation>
    <scope>NUCLEOTIDE SEQUENCE [LARGE SCALE GENOMIC DNA]</scope>
    <source>
        <strain evidence="3">Parrot Tar II</strain>
    </source>
</reference>
<organism evidence="3 4">
    <name type="scientific">Leishmania tarentolae</name>
    <name type="common">Sauroleishmania tarentolae</name>
    <dbReference type="NCBI Taxonomy" id="5689"/>
    <lineage>
        <taxon>Eukaryota</taxon>
        <taxon>Discoba</taxon>
        <taxon>Euglenozoa</taxon>
        <taxon>Kinetoplastea</taxon>
        <taxon>Metakinetoplastina</taxon>
        <taxon>Trypanosomatida</taxon>
        <taxon>Trypanosomatidae</taxon>
        <taxon>Leishmaniinae</taxon>
        <taxon>Leishmania</taxon>
        <taxon>lizard Leishmania</taxon>
    </lineage>
</organism>
<feature type="compositionally biased region" description="Acidic residues" evidence="2">
    <location>
        <begin position="1091"/>
        <end position="1100"/>
    </location>
</feature>
<feature type="region of interest" description="Disordered" evidence="2">
    <location>
        <begin position="1052"/>
        <end position="1290"/>
    </location>
</feature>
<feature type="compositionally biased region" description="Acidic residues" evidence="2">
    <location>
        <begin position="1067"/>
        <end position="1085"/>
    </location>
</feature>
<keyword evidence="1" id="KW-0175">Coiled coil</keyword>
<dbReference type="VEuPathDB" id="TriTrypDB:LtaPh_2921700"/>
<protein>
    <submittedName>
        <fullName evidence="3">Uncharacterized protein</fullName>
    </submittedName>
</protein>
<feature type="region of interest" description="Disordered" evidence="2">
    <location>
        <begin position="586"/>
        <end position="624"/>
    </location>
</feature>
<gene>
    <name evidence="3" type="ORF">LtaPh_2921700</name>
</gene>
<dbReference type="EMBL" id="BLBS01000041">
    <property type="protein sequence ID" value="GET90497.1"/>
    <property type="molecule type" value="Genomic_DNA"/>
</dbReference>
<keyword evidence="4" id="KW-1185">Reference proteome</keyword>
<evidence type="ECO:0000256" key="1">
    <source>
        <dbReference type="SAM" id="Coils"/>
    </source>
</evidence>
<feature type="region of interest" description="Disordered" evidence="2">
    <location>
        <begin position="190"/>
        <end position="211"/>
    </location>
</feature>
<accession>A0A640KSH8</accession>
<feature type="compositionally biased region" description="Polar residues" evidence="2">
    <location>
        <begin position="1156"/>
        <end position="1168"/>
    </location>
</feature>
<feature type="compositionally biased region" description="Polar residues" evidence="2">
    <location>
        <begin position="611"/>
        <end position="623"/>
    </location>
</feature>
<name>A0A640KSH8_LEITA</name>
<proteinExistence type="predicted"/>
<feature type="compositionally biased region" description="Basic and acidic residues" evidence="2">
    <location>
        <begin position="598"/>
        <end position="609"/>
    </location>
</feature>
<feature type="compositionally biased region" description="Basic residues" evidence="2">
    <location>
        <begin position="1200"/>
        <end position="1210"/>
    </location>
</feature>
<feature type="compositionally biased region" description="Basic and acidic residues" evidence="2">
    <location>
        <begin position="1126"/>
        <end position="1137"/>
    </location>
</feature>
<feature type="compositionally biased region" description="Polar residues" evidence="2">
    <location>
        <begin position="23"/>
        <end position="33"/>
    </location>
</feature>
<feature type="compositionally biased region" description="Polar residues" evidence="2">
    <location>
        <begin position="1178"/>
        <end position="1187"/>
    </location>
</feature>
<comment type="caution">
    <text evidence="3">The sequence shown here is derived from an EMBL/GenBank/DDBJ whole genome shotgun (WGS) entry which is preliminary data.</text>
</comment>
<feature type="coiled-coil region" evidence="1">
    <location>
        <begin position="936"/>
        <end position="963"/>
    </location>
</feature>
<feature type="compositionally biased region" description="Low complexity" evidence="2">
    <location>
        <begin position="1215"/>
        <end position="1230"/>
    </location>
</feature>
<dbReference type="Proteomes" id="UP000419144">
    <property type="component" value="Unassembled WGS sequence"/>
</dbReference>
<feature type="compositionally biased region" description="Basic and acidic residues" evidence="2">
    <location>
        <begin position="1055"/>
        <end position="1066"/>
    </location>
</feature>
<evidence type="ECO:0000313" key="4">
    <source>
        <dbReference type="Proteomes" id="UP000419144"/>
    </source>
</evidence>
<evidence type="ECO:0000313" key="3">
    <source>
        <dbReference type="EMBL" id="GET90497.1"/>
    </source>
</evidence>
<evidence type="ECO:0000256" key="2">
    <source>
        <dbReference type="SAM" id="MobiDB-lite"/>
    </source>
</evidence>
<feature type="compositionally biased region" description="Basic and acidic residues" evidence="2">
    <location>
        <begin position="1101"/>
        <end position="1118"/>
    </location>
</feature>